<keyword evidence="4" id="KW-1185">Reference proteome</keyword>
<keyword evidence="2" id="KW-0812">Transmembrane</keyword>
<evidence type="ECO:0000313" key="3">
    <source>
        <dbReference type="EMBL" id="EUC46799.1"/>
    </source>
</evidence>
<sequence length="214" mass="23770">MAIFDLKKNLVFYGAYHRDPTNVAIHMLCVPILLGTGFLFGTNTPPLFRTPTLLSRLHLPPNLGTLAATTYATLYLVLSPNLAGATITPLVLSLASASNYLTSRFSKTKVNSIAIAVHVVSWILQFVGHGKYEGRKPALLDNLVQALFLAPLFVWYETLFKLGFYKNLKREVEEGVEAEVRRMREEKKKTGKGKERRKIVGDGEERGYGTVGGE</sequence>
<dbReference type="Proteomes" id="UP000054032">
    <property type="component" value="Unassembled WGS sequence"/>
</dbReference>
<feature type="compositionally biased region" description="Basic and acidic residues" evidence="1">
    <location>
        <begin position="198"/>
        <end position="207"/>
    </location>
</feature>
<feature type="transmembrane region" description="Helical" evidence="2">
    <location>
        <begin position="113"/>
        <end position="130"/>
    </location>
</feature>
<organism evidence="3 4">
    <name type="scientific">Bipolaris oryzae ATCC 44560</name>
    <dbReference type="NCBI Taxonomy" id="930090"/>
    <lineage>
        <taxon>Eukaryota</taxon>
        <taxon>Fungi</taxon>
        <taxon>Dikarya</taxon>
        <taxon>Ascomycota</taxon>
        <taxon>Pezizomycotina</taxon>
        <taxon>Dothideomycetes</taxon>
        <taxon>Pleosporomycetidae</taxon>
        <taxon>Pleosporales</taxon>
        <taxon>Pleosporineae</taxon>
        <taxon>Pleosporaceae</taxon>
        <taxon>Bipolaris</taxon>
    </lineage>
</organism>
<dbReference type="PANTHER" id="PTHR28026:SF9">
    <property type="entry name" value="2-HYDROXY-PALMITIC ACID DIOXYGENASE MPO1"/>
    <property type="match status" value="1"/>
</dbReference>
<dbReference type="GO" id="GO:0046521">
    <property type="term" value="P:sphingoid catabolic process"/>
    <property type="evidence" value="ECO:0007669"/>
    <property type="project" value="TreeGrafter"/>
</dbReference>
<dbReference type="InterPro" id="IPR009305">
    <property type="entry name" value="Mpo1-like"/>
</dbReference>
<reference evidence="3 4" key="1">
    <citation type="journal article" date="2013" name="PLoS Genet.">
        <title>Comparative genome structure, secondary metabolite, and effector coding capacity across Cochliobolus pathogens.</title>
        <authorList>
            <person name="Condon B.J."/>
            <person name="Leng Y."/>
            <person name="Wu D."/>
            <person name="Bushley K.E."/>
            <person name="Ohm R.A."/>
            <person name="Otillar R."/>
            <person name="Martin J."/>
            <person name="Schackwitz W."/>
            <person name="Grimwood J."/>
            <person name="MohdZainudin N."/>
            <person name="Xue C."/>
            <person name="Wang R."/>
            <person name="Manning V.A."/>
            <person name="Dhillon B."/>
            <person name="Tu Z.J."/>
            <person name="Steffenson B.J."/>
            <person name="Salamov A."/>
            <person name="Sun H."/>
            <person name="Lowry S."/>
            <person name="LaButti K."/>
            <person name="Han J."/>
            <person name="Copeland A."/>
            <person name="Lindquist E."/>
            <person name="Barry K."/>
            <person name="Schmutz J."/>
            <person name="Baker S.E."/>
            <person name="Ciuffetti L.M."/>
            <person name="Grigoriev I.V."/>
            <person name="Zhong S."/>
            <person name="Turgeon B.G."/>
        </authorList>
    </citation>
    <scope>NUCLEOTIDE SEQUENCE [LARGE SCALE GENOMIC DNA]</scope>
    <source>
        <strain evidence="3 4">ATCC 44560</strain>
    </source>
</reference>
<gene>
    <name evidence="3" type="ORF">COCMIDRAFT_91960</name>
</gene>
<keyword evidence="2" id="KW-1133">Transmembrane helix</keyword>
<dbReference type="GO" id="GO:0005783">
    <property type="term" value="C:endoplasmic reticulum"/>
    <property type="evidence" value="ECO:0007669"/>
    <property type="project" value="TreeGrafter"/>
</dbReference>
<dbReference type="RefSeq" id="XP_007686742.1">
    <property type="nucleotide sequence ID" value="XM_007688552.1"/>
</dbReference>
<dbReference type="KEGG" id="bor:COCMIDRAFT_91960"/>
<dbReference type="EMBL" id="KI963961">
    <property type="protein sequence ID" value="EUC46799.1"/>
    <property type="molecule type" value="Genomic_DNA"/>
</dbReference>
<dbReference type="GeneID" id="19127979"/>
<feature type="transmembrane region" description="Helical" evidence="2">
    <location>
        <begin position="82"/>
        <end position="101"/>
    </location>
</feature>
<keyword evidence="2" id="KW-0472">Membrane</keyword>
<dbReference type="Pfam" id="PF06127">
    <property type="entry name" value="Mpo1-like"/>
    <property type="match status" value="1"/>
</dbReference>
<dbReference type="AlphaFoldDB" id="W6ZHA6"/>
<feature type="transmembrane region" description="Helical" evidence="2">
    <location>
        <begin position="23"/>
        <end position="41"/>
    </location>
</feature>
<evidence type="ECO:0000256" key="1">
    <source>
        <dbReference type="SAM" id="MobiDB-lite"/>
    </source>
</evidence>
<dbReference type="HOGENOM" id="CLU_081702_1_1_1"/>
<dbReference type="PANTHER" id="PTHR28026">
    <property type="entry name" value="DUF962 DOMAIN PROTEIN (AFU_ORTHOLOGUE AFUA_8G05310)"/>
    <property type="match status" value="1"/>
</dbReference>
<proteinExistence type="predicted"/>
<feature type="region of interest" description="Disordered" evidence="1">
    <location>
        <begin position="183"/>
        <end position="214"/>
    </location>
</feature>
<protein>
    <recommendedName>
        <fullName evidence="5">DUF962-domain-containing protein</fullName>
    </recommendedName>
</protein>
<dbReference type="OrthoDB" id="2124888at2759"/>
<feature type="transmembrane region" description="Helical" evidence="2">
    <location>
        <begin position="142"/>
        <end position="160"/>
    </location>
</feature>
<evidence type="ECO:0000313" key="4">
    <source>
        <dbReference type="Proteomes" id="UP000054032"/>
    </source>
</evidence>
<accession>W6ZHA6</accession>
<dbReference type="eggNOG" id="KOG3292">
    <property type="taxonomic scope" value="Eukaryota"/>
</dbReference>
<evidence type="ECO:0000256" key="2">
    <source>
        <dbReference type="SAM" id="Phobius"/>
    </source>
</evidence>
<evidence type="ECO:0008006" key="5">
    <source>
        <dbReference type="Google" id="ProtNLM"/>
    </source>
</evidence>
<dbReference type="GO" id="GO:0016020">
    <property type="term" value="C:membrane"/>
    <property type="evidence" value="ECO:0007669"/>
    <property type="project" value="GOC"/>
</dbReference>
<name>W6ZHA6_COCMI</name>